<evidence type="ECO:0000256" key="1">
    <source>
        <dbReference type="ARBA" id="ARBA00023002"/>
    </source>
</evidence>
<dbReference type="SUPFAM" id="SSF54292">
    <property type="entry name" value="2Fe-2S ferredoxin-like"/>
    <property type="match status" value="1"/>
</dbReference>
<name>A0A3M8DGM4_9BACL</name>
<dbReference type="RefSeq" id="WP_122918950.1">
    <property type="nucleotide sequence ID" value="NZ_RHHQ01000012.1"/>
</dbReference>
<proteinExistence type="predicted"/>
<dbReference type="Pfam" id="PF13510">
    <property type="entry name" value="Fer2_4"/>
    <property type="match status" value="1"/>
</dbReference>
<dbReference type="OrthoDB" id="573392at2"/>
<dbReference type="InterPro" id="IPR036010">
    <property type="entry name" value="2Fe-2S_ferredoxin-like_sf"/>
</dbReference>
<dbReference type="GO" id="GO:0016491">
    <property type="term" value="F:oxidoreductase activity"/>
    <property type="evidence" value="ECO:0007669"/>
    <property type="project" value="UniProtKB-KW"/>
</dbReference>
<dbReference type="Gene3D" id="3.10.20.440">
    <property type="entry name" value="2Fe-2S iron-sulphur cluster binding domain, sarcosine oxidase, alpha subunit, N-terminal domain"/>
    <property type="match status" value="1"/>
</dbReference>
<dbReference type="Proteomes" id="UP000271031">
    <property type="component" value="Unassembled WGS sequence"/>
</dbReference>
<sequence length="114" mass="12693">MNPHNARIEHHPVLGTLPPRKTIRFRFDEMIYEAKEGETVAAALLANGVRTLRLQEEKGTPRGFYCNIGHCFECRVTVNGKQGTRACLTLVEDMMEVISGKPFSSPLKKGGNHA</sequence>
<comment type="caution">
    <text evidence="2">The sequence shown here is derived from an EMBL/GenBank/DDBJ whole genome shotgun (WGS) entry which is preliminary data.</text>
</comment>
<dbReference type="InterPro" id="IPR042204">
    <property type="entry name" value="2Fe-2S-bd_N"/>
</dbReference>
<reference evidence="2 3" key="1">
    <citation type="submission" date="2018-10" db="EMBL/GenBank/DDBJ databases">
        <title>Phylogenomics of Brevibacillus.</title>
        <authorList>
            <person name="Dunlap C."/>
        </authorList>
    </citation>
    <scope>NUCLEOTIDE SEQUENCE [LARGE SCALE GENOMIC DNA]</scope>
    <source>
        <strain evidence="2 3">JCM 15716</strain>
    </source>
</reference>
<dbReference type="AlphaFoldDB" id="A0A3M8DGM4"/>
<keyword evidence="1" id="KW-0560">Oxidoreductase</keyword>
<evidence type="ECO:0000313" key="3">
    <source>
        <dbReference type="Proteomes" id="UP000271031"/>
    </source>
</evidence>
<protein>
    <submittedName>
        <fullName evidence="2">(2Fe-2S)-binding protein</fullName>
    </submittedName>
</protein>
<organism evidence="2 3">
    <name type="scientific">Brevibacillus fluminis</name>
    <dbReference type="NCBI Taxonomy" id="511487"/>
    <lineage>
        <taxon>Bacteria</taxon>
        <taxon>Bacillati</taxon>
        <taxon>Bacillota</taxon>
        <taxon>Bacilli</taxon>
        <taxon>Bacillales</taxon>
        <taxon>Paenibacillaceae</taxon>
        <taxon>Brevibacillus</taxon>
    </lineage>
</organism>
<accession>A0A3M8DGM4</accession>
<gene>
    <name evidence="2" type="ORF">EDM56_16410</name>
</gene>
<dbReference type="EMBL" id="RHHQ01000012">
    <property type="protein sequence ID" value="RNB87252.1"/>
    <property type="molecule type" value="Genomic_DNA"/>
</dbReference>
<dbReference type="GO" id="GO:0051536">
    <property type="term" value="F:iron-sulfur cluster binding"/>
    <property type="evidence" value="ECO:0007669"/>
    <property type="project" value="InterPro"/>
</dbReference>
<evidence type="ECO:0000313" key="2">
    <source>
        <dbReference type="EMBL" id="RNB87252.1"/>
    </source>
</evidence>
<keyword evidence="3" id="KW-1185">Reference proteome</keyword>